<evidence type="ECO:0000313" key="2">
    <source>
        <dbReference type="Proteomes" id="UP001479290"/>
    </source>
</evidence>
<name>A0AAW1ZA82_CULAL</name>
<organism evidence="1 2">
    <name type="scientific">Culter alburnus</name>
    <name type="common">Topmouth culter</name>
    <dbReference type="NCBI Taxonomy" id="194366"/>
    <lineage>
        <taxon>Eukaryota</taxon>
        <taxon>Metazoa</taxon>
        <taxon>Chordata</taxon>
        <taxon>Craniata</taxon>
        <taxon>Vertebrata</taxon>
        <taxon>Euteleostomi</taxon>
        <taxon>Actinopterygii</taxon>
        <taxon>Neopterygii</taxon>
        <taxon>Teleostei</taxon>
        <taxon>Ostariophysi</taxon>
        <taxon>Cypriniformes</taxon>
        <taxon>Xenocyprididae</taxon>
        <taxon>Xenocypridinae</taxon>
        <taxon>Culter</taxon>
    </lineage>
</organism>
<gene>
    <name evidence="1" type="ORF">ABG768_011493</name>
</gene>
<dbReference type="EMBL" id="JAWDJR010000019">
    <property type="protein sequence ID" value="KAK9957229.1"/>
    <property type="molecule type" value="Genomic_DNA"/>
</dbReference>
<feature type="non-terminal residue" evidence="1">
    <location>
        <position position="74"/>
    </location>
</feature>
<reference evidence="1 2" key="1">
    <citation type="submission" date="2024-05" db="EMBL/GenBank/DDBJ databases">
        <title>A high-quality chromosomal-level genome assembly of Topmouth culter (Culter alburnus).</title>
        <authorList>
            <person name="Zhao H."/>
        </authorList>
    </citation>
    <scope>NUCLEOTIDE SEQUENCE [LARGE SCALE GENOMIC DNA]</scope>
    <source>
        <strain evidence="1">CATC2023</strain>
        <tissue evidence="1">Muscle</tissue>
    </source>
</reference>
<dbReference type="AlphaFoldDB" id="A0AAW1ZA82"/>
<sequence>MLDTLVRIYVYRKKVYIESWSEYTFTHKLTINLKFQTPSLFFSSNVMEWNTQDCGISKAEKNTSMLPLKIDQIK</sequence>
<dbReference type="Proteomes" id="UP001479290">
    <property type="component" value="Unassembled WGS sequence"/>
</dbReference>
<comment type="caution">
    <text evidence="1">The sequence shown here is derived from an EMBL/GenBank/DDBJ whole genome shotgun (WGS) entry which is preliminary data.</text>
</comment>
<protein>
    <submittedName>
        <fullName evidence="1">Uncharacterized protein</fullName>
    </submittedName>
</protein>
<keyword evidence="2" id="KW-1185">Reference proteome</keyword>
<accession>A0AAW1ZA82</accession>
<evidence type="ECO:0000313" key="1">
    <source>
        <dbReference type="EMBL" id="KAK9957229.1"/>
    </source>
</evidence>
<proteinExistence type="predicted"/>